<dbReference type="HAMAP" id="MF_02225">
    <property type="entry name" value="CoaBC"/>
    <property type="match status" value="1"/>
</dbReference>
<protein>
    <recommendedName>
        <fullName evidence="6">Flavoprotein domain-containing protein</fullName>
    </recommendedName>
</protein>
<dbReference type="NCBIfam" id="TIGR00521">
    <property type="entry name" value="coaBC_dfp"/>
    <property type="match status" value="1"/>
</dbReference>
<keyword evidence="1" id="KW-0210">Decarboxylase</keyword>
<dbReference type="InterPro" id="IPR003382">
    <property type="entry name" value="Flavoprotein"/>
</dbReference>
<dbReference type="PANTHER" id="PTHR14359:SF6">
    <property type="entry name" value="PHOSPHOPANTOTHENOYLCYSTEINE DECARBOXYLASE"/>
    <property type="match status" value="1"/>
</dbReference>
<dbReference type="GO" id="GO:0015941">
    <property type="term" value="P:pantothenate catabolic process"/>
    <property type="evidence" value="ECO:0007669"/>
    <property type="project" value="InterPro"/>
</dbReference>
<gene>
    <name evidence="5" type="ORF">METZ01_LOCUS27176</name>
</gene>
<dbReference type="InterPro" id="IPR007085">
    <property type="entry name" value="DNA/pantothenate-metab_flavo_C"/>
</dbReference>
<dbReference type="InterPro" id="IPR035929">
    <property type="entry name" value="CoaB-like_sf"/>
</dbReference>
<dbReference type="Gene3D" id="3.40.50.1950">
    <property type="entry name" value="Flavin prenyltransferase-like"/>
    <property type="match status" value="1"/>
</dbReference>
<evidence type="ECO:0000256" key="1">
    <source>
        <dbReference type="ARBA" id="ARBA00022793"/>
    </source>
</evidence>
<keyword evidence="2" id="KW-0456">Lyase</keyword>
<name>A0A381Q4S8_9ZZZZ</name>
<dbReference type="PANTHER" id="PTHR14359">
    <property type="entry name" value="HOMO-OLIGOMERIC FLAVIN CONTAINING CYS DECARBOXYLASE FAMILY"/>
    <property type="match status" value="1"/>
</dbReference>
<evidence type="ECO:0000259" key="4">
    <source>
        <dbReference type="Pfam" id="PF04127"/>
    </source>
</evidence>
<dbReference type="EMBL" id="UINC01001206">
    <property type="protein sequence ID" value="SUZ74322.1"/>
    <property type="molecule type" value="Genomic_DNA"/>
</dbReference>
<evidence type="ECO:0000259" key="3">
    <source>
        <dbReference type="Pfam" id="PF02441"/>
    </source>
</evidence>
<dbReference type="GO" id="GO:0004633">
    <property type="term" value="F:phosphopantothenoylcysteine decarboxylase activity"/>
    <property type="evidence" value="ECO:0007669"/>
    <property type="project" value="InterPro"/>
</dbReference>
<proteinExistence type="inferred from homology"/>
<dbReference type="SUPFAM" id="SSF102645">
    <property type="entry name" value="CoaB-like"/>
    <property type="match status" value="1"/>
</dbReference>
<dbReference type="GO" id="GO:0015937">
    <property type="term" value="P:coenzyme A biosynthetic process"/>
    <property type="evidence" value="ECO:0007669"/>
    <property type="project" value="InterPro"/>
</dbReference>
<evidence type="ECO:0008006" key="6">
    <source>
        <dbReference type="Google" id="ProtNLM"/>
    </source>
</evidence>
<feature type="domain" description="DNA/pantothenate metabolism flavoprotein C-terminal" evidence="4">
    <location>
        <begin position="188"/>
        <end position="393"/>
    </location>
</feature>
<evidence type="ECO:0000256" key="2">
    <source>
        <dbReference type="ARBA" id="ARBA00023239"/>
    </source>
</evidence>
<evidence type="ECO:0000313" key="5">
    <source>
        <dbReference type="EMBL" id="SUZ74322.1"/>
    </source>
</evidence>
<dbReference type="GO" id="GO:0010181">
    <property type="term" value="F:FMN binding"/>
    <property type="evidence" value="ECO:0007669"/>
    <property type="project" value="InterPro"/>
</dbReference>
<accession>A0A381Q4S8</accession>
<dbReference type="Pfam" id="PF02441">
    <property type="entry name" value="Flavoprotein"/>
    <property type="match status" value="1"/>
</dbReference>
<reference evidence="5" key="1">
    <citation type="submission" date="2018-05" db="EMBL/GenBank/DDBJ databases">
        <authorList>
            <person name="Lanie J.A."/>
            <person name="Ng W.-L."/>
            <person name="Kazmierczak K.M."/>
            <person name="Andrzejewski T.M."/>
            <person name="Davidsen T.M."/>
            <person name="Wayne K.J."/>
            <person name="Tettelin H."/>
            <person name="Glass J.I."/>
            <person name="Rusch D."/>
            <person name="Podicherti R."/>
            <person name="Tsui H.-C.T."/>
            <person name="Winkler M.E."/>
        </authorList>
    </citation>
    <scope>NUCLEOTIDE SEQUENCE</scope>
</reference>
<dbReference type="AlphaFoldDB" id="A0A381Q4S8"/>
<feature type="domain" description="Flavoprotein" evidence="3">
    <location>
        <begin position="8"/>
        <end position="166"/>
    </location>
</feature>
<dbReference type="InterPro" id="IPR005252">
    <property type="entry name" value="CoaBC"/>
</dbReference>
<organism evidence="5">
    <name type="scientific">marine metagenome</name>
    <dbReference type="NCBI Taxonomy" id="408172"/>
    <lineage>
        <taxon>unclassified sequences</taxon>
        <taxon>metagenomes</taxon>
        <taxon>ecological metagenomes</taxon>
    </lineage>
</organism>
<dbReference type="Pfam" id="PF04127">
    <property type="entry name" value="DFP"/>
    <property type="match status" value="1"/>
</dbReference>
<dbReference type="GO" id="GO:0004632">
    <property type="term" value="F:phosphopantothenate--cysteine ligase activity"/>
    <property type="evidence" value="ECO:0007669"/>
    <property type="project" value="InterPro"/>
</dbReference>
<dbReference type="SUPFAM" id="SSF52507">
    <property type="entry name" value="Homo-oligomeric flavin-containing Cys decarboxylases, HFCD"/>
    <property type="match status" value="1"/>
</dbReference>
<dbReference type="GO" id="GO:0071513">
    <property type="term" value="C:phosphopantothenoylcysteine decarboxylase complex"/>
    <property type="evidence" value="ECO:0007669"/>
    <property type="project" value="TreeGrafter"/>
</dbReference>
<dbReference type="InterPro" id="IPR036551">
    <property type="entry name" value="Flavin_trans-like"/>
</dbReference>
<sequence length="398" mass="41621">MAGPLADKHVVLGVTGSIACYKALDLASKLMQAGALVDTIMSYGATQFVAPLAFRSLTHRVVVTDTFDPDSEYSVKHVALAHQADVIVVAPATVHCIAKLALGLADDPLTTTIVAAKCPLVVAPAMDGNMFDHPATQANLATLKERGAVIAGPGIGRLASGFSGVGRLLETPELLGHISYAMGKYGDLAGRTVVVSAGGTMEPIDPVRVITNHSSGKMGYALAEAARDRGADVVLVTAPTSLADPALVKVVQVRTAEEMGQAIQEHVTNADALVMAAAVADYRPTETAGQKIKKADDDLNISLAKTTDILKSAKGNFVRVGFAAESQNLVENAKAKVGSKNLDLIAANDITAEGSGFGSDTNKVTLIDRDLAVEELPLLSKYEVSNRILDRVKVLFKD</sequence>
<dbReference type="Gene3D" id="3.40.50.10300">
    <property type="entry name" value="CoaB-like"/>
    <property type="match status" value="1"/>
</dbReference>